<sequence>MGKVLEHPRCVNCHPVTGAATQGNDLHPHNPPIIRGDGDFGAVGMNCNACHGPENIPFQTGAGTMPGAADGWMMAPVSLGWRDKSLGEICAILKDPNATGGHDLQEVHDELAGNSLIGWAWDAGGRTQPPGSQAEFAALTQAWIDTGAACPAS</sequence>
<evidence type="ECO:0000313" key="1">
    <source>
        <dbReference type="EMBL" id="MDN3711535.1"/>
    </source>
</evidence>
<gene>
    <name evidence="1" type="ORF">QWZ10_06355</name>
</gene>
<organism evidence="1 2">
    <name type="scientific">Paracoccus cavernae</name>
    <dbReference type="NCBI Taxonomy" id="1571207"/>
    <lineage>
        <taxon>Bacteria</taxon>
        <taxon>Pseudomonadati</taxon>
        <taxon>Pseudomonadota</taxon>
        <taxon>Alphaproteobacteria</taxon>
        <taxon>Rhodobacterales</taxon>
        <taxon>Paracoccaceae</taxon>
        <taxon>Paracoccus</taxon>
    </lineage>
</organism>
<accession>A0ABT8D7Z2</accession>
<dbReference type="SUPFAM" id="SSF48695">
    <property type="entry name" value="Multiheme cytochromes"/>
    <property type="match status" value="1"/>
</dbReference>
<dbReference type="Proteomes" id="UP001243846">
    <property type="component" value="Unassembled WGS sequence"/>
</dbReference>
<proteinExistence type="predicted"/>
<comment type="caution">
    <text evidence="1">The sequence shown here is derived from an EMBL/GenBank/DDBJ whole genome shotgun (WGS) entry which is preliminary data.</text>
</comment>
<keyword evidence="2" id="KW-1185">Reference proteome</keyword>
<dbReference type="InterPro" id="IPR036280">
    <property type="entry name" value="Multihaem_cyt_sf"/>
</dbReference>
<reference evidence="2" key="1">
    <citation type="journal article" date="2019" name="Int. J. Syst. Evol. Microbiol.">
        <title>The Global Catalogue of Microorganisms (GCM) 10K type strain sequencing project: providing services to taxonomists for standard genome sequencing and annotation.</title>
        <authorList>
            <consortium name="The Broad Institute Genomics Platform"/>
            <consortium name="The Broad Institute Genome Sequencing Center for Infectious Disease"/>
            <person name="Wu L."/>
            <person name="Ma J."/>
        </authorList>
    </citation>
    <scope>NUCLEOTIDE SEQUENCE [LARGE SCALE GENOMIC DNA]</scope>
    <source>
        <strain evidence="2">CECT 8482</strain>
    </source>
</reference>
<evidence type="ECO:0000313" key="2">
    <source>
        <dbReference type="Proteomes" id="UP001243846"/>
    </source>
</evidence>
<name>A0ABT8D7Z2_9RHOB</name>
<protein>
    <submittedName>
        <fullName evidence="1">Isoquinoline 1-oxidoreductase subunit</fullName>
    </submittedName>
</protein>
<dbReference type="EMBL" id="JAUFRC010000001">
    <property type="protein sequence ID" value="MDN3711535.1"/>
    <property type="molecule type" value="Genomic_DNA"/>
</dbReference>